<keyword evidence="2" id="KW-0547">Nucleotide-binding</keyword>
<evidence type="ECO:0000256" key="2">
    <source>
        <dbReference type="ARBA" id="ARBA00022741"/>
    </source>
</evidence>
<reference evidence="5 6" key="1">
    <citation type="submission" date="2024-03" db="EMBL/GenBank/DDBJ databases">
        <title>High-quality draft genome sequence of Oceanobacter sp. wDCs-4.</title>
        <authorList>
            <person name="Dong C."/>
        </authorList>
    </citation>
    <scope>NUCLEOTIDE SEQUENCE [LARGE SCALE GENOMIC DNA]</scope>
    <source>
        <strain evidence="6">wDCs-4</strain>
    </source>
</reference>
<organism evidence="5 6">
    <name type="scientific">Oceanobacter antarcticus</name>
    <dbReference type="NCBI Taxonomy" id="3133425"/>
    <lineage>
        <taxon>Bacteria</taxon>
        <taxon>Pseudomonadati</taxon>
        <taxon>Pseudomonadota</taxon>
        <taxon>Gammaproteobacteria</taxon>
        <taxon>Oceanospirillales</taxon>
        <taxon>Oceanospirillaceae</taxon>
        <taxon>Oceanobacter</taxon>
    </lineage>
</organism>
<evidence type="ECO:0000256" key="1">
    <source>
        <dbReference type="ARBA" id="ARBA00022636"/>
    </source>
</evidence>
<dbReference type="EMBL" id="JBBKTX010000001">
    <property type="protein sequence ID" value="MFK4750964.1"/>
    <property type="molecule type" value="Genomic_DNA"/>
</dbReference>
<dbReference type="InterPro" id="IPR009926">
    <property type="entry name" value="T3SS_YcgR_PilZN"/>
</dbReference>
<evidence type="ECO:0000313" key="5">
    <source>
        <dbReference type="EMBL" id="MFK4750964.1"/>
    </source>
</evidence>
<keyword evidence="5" id="KW-0282">Flagellum</keyword>
<name>A0ABW8NDE7_9GAMM</name>
<sequence length="259" mass="30010">MTSPTHTPAHNTHDNPPQDCTLNQDEDIYGALRRLVLLQAPVRVQIDDQTTAFCAQITDVQLNNRSFFMTRLQPDKGNDLIRQGKRFRIDCDNQGIRIRFVADGRLRYQSAEQQYRGEFPSQVEYLQRRDAYRVNVPAAHYLVVEIPDQHPTPDEQTAPRYYYKGRLQDLSESGFKACFDGDIRDDLKQLDSIAAAIVRCNEQHYLDCGLELRHLMLDSAGNTLAGFVFTRISSAARRYIYRLTTDFQWEERQFKITPS</sequence>
<dbReference type="RefSeq" id="WP_416204504.1">
    <property type="nucleotide sequence ID" value="NZ_JBBKTX010000001.1"/>
</dbReference>
<comment type="caution">
    <text evidence="5">The sequence shown here is derived from an EMBL/GenBank/DDBJ whole genome shotgun (WGS) entry which is preliminary data.</text>
</comment>
<dbReference type="InterPro" id="IPR012349">
    <property type="entry name" value="Split_barrel_FMN-bd"/>
</dbReference>
<accession>A0ABW8NDE7</accession>
<keyword evidence="5" id="KW-0966">Cell projection</keyword>
<dbReference type="Gene3D" id="2.30.110.10">
    <property type="entry name" value="Electron Transport, Fmn-binding Protein, Chain A"/>
    <property type="match status" value="1"/>
</dbReference>
<keyword evidence="3" id="KW-0975">Bacterial flagellum</keyword>
<evidence type="ECO:0000313" key="6">
    <source>
        <dbReference type="Proteomes" id="UP001620597"/>
    </source>
</evidence>
<evidence type="ECO:0000259" key="4">
    <source>
        <dbReference type="Pfam" id="PF07317"/>
    </source>
</evidence>
<evidence type="ECO:0000256" key="3">
    <source>
        <dbReference type="ARBA" id="ARBA00023143"/>
    </source>
</evidence>
<gene>
    <name evidence="5" type="ORF">WG929_00945</name>
</gene>
<feature type="domain" description="Type III secretion system flagellar brake protein YcgR PilZN" evidence="4">
    <location>
        <begin position="22"/>
        <end position="120"/>
    </location>
</feature>
<dbReference type="Proteomes" id="UP001620597">
    <property type="component" value="Unassembled WGS sequence"/>
</dbReference>
<protein>
    <submittedName>
        <fullName evidence="5">Flagellar regulator YcgR PilZN domain-containing protein</fullName>
    </submittedName>
</protein>
<dbReference type="Gene3D" id="2.40.10.220">
    <property type="entry name" value="predicted glycosyltransferase like domains"/>
    <property type="match status" value="1"/>
</dbReference>
<keyword evidence="6" id="KW-1185">Reference proteome</keyword>
<keyword evidence="1" id="KW-0973">c-di-GMP</keyword>
<proteinExistence type="predicted"/>
<dbReference type="Pfam" id="PF07317">
    <property type="entry name" value="PilZN"/>
    <property type="match status" value="1"/>
</dbReference>
<keyword evidence="5" id="KW-0969">Cilium</keyword>